<dbReference type="GO" id="GO:0005764">
    <property type="term" value="C:lysosome"/>
    <property type="evidence" value="ECO:0007669"/>
    <property type="project" value="UniProtKB-SubCell"/>
</dbReference>
<dbReference type="Proteomes" id="UP000287746">
    <property type="component" value="Unassembled WGS sequence"/>
</dbReference>
<dbReference type="EMBL" id="QQYZ01000002">
    <property type="protein sequence ID" value="RSY89696.1"/>
    <property type="molecule type" value="Genomic_DNA"/>
</dbReference>
<keyword evidence="9" id="KW-0479">Metal-binding</keyword>
<reference evidence="23 24" key="1">
    <citation type="submission" date="2018-07" db="EMBL/GenBank/DDBJ databases">
        <title>Genomic and Epidemiologic Investigation of an Indolent Hospital Outbreak.</title>
        <authorList>
            <person name="Johnson R.C."/>
            <person name="Deming C."/>
            <person name="Conlan S."/>
            <person name="Zellmer C.J."/>
            <person name="Michelin A.V."/>
            <person name="Lee-Lin S."/>
            <person name="Thomas P.J."/>
            <person name="Park M."/>
            <person name="Weingarten R.A."/>
            <person name="Less J."/>
            <person name="Dekker J.P."/>
            <person name="Frank K.M."/>
            <person name="Musser K.A."/>
            <person name="Mcquiston J.R."/>
            <person name="Henderson D.K."/>
            <person name="Lau A.F."/>
            <person name="Palmore T.N."/>
            <person name="Segre J.A."/>
        </authorList>
    </citation>
    <scope>NUCLEOTIDE SEQUENCE [LARGE SCALE GENOMIC DNA]</scope>
    <source>
        <strain evidence="23 24">SK-CDC1_0717</strain>
    </source>
</reference>
<evidence type="ECO:0000256" key="8">
    <source>
        <dbReference type="ARBA" id="ARBA00022670"/>
    </source>
</evidence>
<evidence type="ECO:0000256" key="3">
    <source>
        <dbReference type="ARBA" id="ARBA00004555"/>
    </source>
</evidence>
<evidence type="ECO:0000256" key="7">
    <source>
        <dbReference type="ARBA" id="ARBA00022645"/>
    </source>
</evidence>
<evidence type="ECO:0000256" key="18">
    <source>
        <dbReference type="ARBA" id="ARBA00023228"/>
    </source>
</evidence>
<keyword evidence="16" id="KW-0865">Zymogen</keyword>
<keyword evidence="8" id="KW-0645">Protease</keyword>
<organism evidence="23 24">
    <name type="scientific">Sphingomonas koreensis</name>
    <dbReference type="NCBI Taxonomy" id="93064"/>
    <lineage>
        <taxon>Bacteria</taxon>
        <taxon>Pseudomonadati</taxon>
        <taxon>Pseudomonadota</taxon>
        <taxon>Alphaproteobacteria</taxon>
        <taxon>Sphingomonadales</taxon>
        <taxon>Sphingomonadaceae</taxon>
        <taxon>Sphingomonas</taxon>
    </lineage>
</organism>
<keyword evidence="7" id="KW-0121">Carboxypeptidase</keyword>
<evidence type="ECO:0000313" key="24">
    <source>
        <dbReference type="Proteomes" id="UP000287746"/>
    </source>
</evidence>
<keyword evidence="11" id="KW-0378">Hydrolase</keyword>
<dbReference type="PANTHER" id="PTHR12053">
    <property type="entry name" value="PROTEASE FAMILY M28 PLASMA GLUTAMATE CARBOXYPEPTIDASE-RELATED"/>
    <property type="match status" value="1"/>
</dbReference>
<evidence type="ECO:0000256" key="20">
    <source>
        <dbReference type="ARBA" id="ARBA00033328"/>
    </source>
</evidence>
<keyword evidence="6" id="KW-0964">Secreted</keyword>
<comment type="subunit">
    <text evidence="19">Homodimer. The monomeric form is inactive while the homodimer is active.</text>
</comment>
<comment type="subcellular location">
    <subcellularLocation>
        <location evidence="1">Endoplasmic reticulum</location>
    </subcellularLocation>
    <subcellularLocation>
        <location evidence="3">Golgi apparatus</location>
    </subcellularLocation>
    <subcellularLocation>
        <location evidence="2">Lysosome</location>
    </subcellularLocation>
    <subcellularLocation>
        <location evidence="4">Secreted</location>
    </subcellularLocation>
</comment>
<dbReference type="SUPFAM" id="SSF53187">
    <property type="entry name" value="Zn-dependent exopeptidases"/>
    <property type="match status" value="1"/>
</dbReference>
<dbReference type="GO" id="GO:0006508">
    <property type="term" value="P:proteolysis"/>
    <property type="evidence" value="ECO:0007669"/>
    <property type="project" value="UniProtKB-KW"/>
</dbReference>
<evidence type="ECO:0000256" key="21">
    <source>
        <dbReference type="SAM" id="SignalP"/>
    </source>
</evidence>
<keyword evidence="15" id="KW-0482">Metalloprotease</keyword>
<evidence type="ECO:0000256" key="10">
    <source>
        <dbReference type="ARBA" id="ARBA00022729"/>
    </source>
</evidence>
<dbReference type="InterPro" id="IPR007484">
    <property type="entry name" value="Peptidase_M28"/>
</dbReference>
<dbReference type="Gene3D" id="3.40.630.10">
    <property type="entry name" value="Zn peptidases"/>
    <property type="match status" value="1"/>
</dbReference>
<dbReference type="GO" id="GO:0046872">
    <property type="term" value="F:metal ion binding"/>
    <property type="evidence" value="ECO:0007669"/>
    <property type="project" value="UniProtKB-KW"/>
</dbReference>
<dbReference type="Pfam" id="PF04389">
    <property type="entry name" value="Peptidase_M28"/>
    <property type="match status" value="1"/>
</dbReference>
<feature type="chain" id="PRO_5019535790" description="Carboxypeptidase Q" evidence="21">
    <location>
        <begin position="21"/>
        <end position="452"/>
    </location>
</feature>
<evidence type="ECO:0000256" key="12">
    <source>
        <dbReference type="ARBA" id="ARBA00022824"/>
    </source>
</evidence>
<dbReference type="InterPro" id="IPR039866">
    <property type="entry name" value="CPQ"/>
</dbReference>
<evidence type="ECO:0000256" key="17">
    <source>
        <dbReference type="ARBA" id="ARBA00023180"/>
    </source>
</evidence>
<dbReference type="AlphaFoldDB" id="A0A430G8E9"/>
<dbReference type="GO" id="GO:0005576">
    <property type="term" value="C:extracellular region"/>
    <property type="evidence" value="ECO:0007669"/>
    <property type="project" value="UniProtKB-SubCell"/>
</dbReference>
<accession>A0A430G8E9</accession>
<dbReference type="GO" id="GO:0070573">
    <property type="term" value="F:metallodipeptidase activity"/>
    <property type="evidence" value="ECO:0007669"/>
    <property type="project" value="InterPro"/>
</dbReference>
<dbReference type="GO" id="GO:0004180">
    <property type="term" value="F:carboxypeptidase activity"/>
    <property type="evidence" value="ECO:0007669"/>
    <property type="project" value="UniProtKB-KW"/>
</dbReference>
<keyword evidence="17" id="KW-0325">Glycoprotein</keyword>
<proteinExistence type="predicted"/>
<evidence type="ECO:0000313" key="23">
    <source>
        <dbReference type="EMBL" id="RSY89696.1"/>
    </source>
</evidence>
<dbReference type="Gene3D" id="3.50.30.30">
    <property type="match status" value="1"/>
</dbReference>
<evidence type="ECO:0000256" key="19">
    <source>
        <dbReference type="ARBA" id="ARBA00025833"/>
    </source>
</evidence>
<keyword evidence="10 21" id="KW-0732">Signal</keyword>
<evidence type="ECO:0000256" key="11">
    <source>
        <dbReference type="ARBA" id="ARBA00022801"/>
    </source>
</evidence>
<evidence type="ECO:0000256" key="15">
    <source>
        <dbReference type="ARBA" id="ARBA00023049"/>
    </source>
</evidence>
<comment type="caution">
    <text evidence="23">The sequence shown here is derived from an EMBL/GenBank/DDBJ whole genome shotgun (WGS) entry which is preliminary data.</text>
</comment>
<feature type="signal peptide" evidence="21">
    <location>
        <begin position="1"/>
        <end position="20"/>
    </location>
</feature>
<keyword evidence="12" id="KW-0256">Endoplasmic reticulum</keyword>
<dbReference type="RefSeq" id="WP_126003581.1">
    <property type="nucleotide sequence ID" value="NZ_QQYZ01000002.1"/>
</dbReference>
<evidence type="ECO:0000259" key="22">
    <source>
        <dbReference type="Pfam" id="PF04389"/>
    </source>
</evidence>
<evidence type="ECO:0000256" key="9">
    <source>
        <dbReference type="ARBA" id="ARBA00022723"/>
    </source>
</evidence>
<evidence type="ECO:0000256" key="13">
    <source>
        <dbReference type="ARBA" id="ARBA00022833"/>
    </source>
</evidence>
<evidence type="ECO:0000256" key="6">
    <source>
        <dbReference type="ARBA" id="ARBA00022525"/>
    </source>
</evidence>
<evidence type="ECO:0000256" key="1">
    <source>
        <dbReference type="ARBA" id="ARBA00004240"/>
    </source>
</evidence>
<evidence type="ECO:0000256" key="14">
    <source>
        <dbReference type="ARBA" id="ARBA00023034"/>
    </source>
</evidence>
<protein>
    <recommendedName>
        <fullName evidence="5">Carboxypeptidase Q</fullName>
    </recommendedName>
    <alternativeName>
        <fullName evidence="20">Plasma glutamate carboxypeptidase</fullName>
    </alternativeName>
</protein>
<keyword evidence="14" id="KW-0333">Golgi apparatus</keyword>
<evidence type="ECO:0000256" key="16">
    <source>
        <dbReference type="ARBA" id="ARBA00023145"/>
    </source>
</evidence>
<gene>
    <name evidence="23" type="ORF">DAH66_03365</name>
</gene>
<sequence length="452" mass="47436">MRVKTLTLAAVLSLPLPALAQIDPAALRDAALKDEIAWDITEGLTTEIGPRLAGTEAEARARAWSVKKLAALGFSNVRNEPFRMKTWVRGEETLEVLAPFPQPLRLTALGNSGATPATGLRGEIVYFKDIAALHAAPDGSLRGKIAFVSHDMTRTQDGSQYGAFGAVRRSGPAVAARKGAAAILIRSVGTDYHRNPHAGGTGFPEGVTPIPAAALSIPDAEQLQRILKRGQPVSVKLTLTPRQVGMTESGNIIAEVPGSDPAAGLVVVACHLDSWDLGTGAFDDGAGCGIVTAAAKRIMDAGKPRRTIRILWAGAEEVGVFGGKAYFEAHKGEKHALAAESDFGADRIWRVDFKLPESARAVGDRVAAVLSPLGISRGRDPASGGADVAALVASGVAGIDLQQDGSRYFDLHHTPDDTLDKIDPSQLRQNVAAWTAMLAVVANAPEEIGATQ</sequence>
<evidence type="ECO:0000256" key="4">
    <source>
        <dbReference type="ARBA" id="ARBA00004613"/>
    </source>
</evidence>
<name>A0A430G8E9_9SPHN</name>
<dbReference type="PANTHER" id="PTHR12053:SF3">
    <property type="entry name" value="CARBOXYPEPTIDASE Q"/>
    <property type="match status" value="1"/>
</dbReference>
<keyword evidence="18" id="KW-0458">Lysosome</keyword>
<evidence type="ECO:0000256" key="2">
    <source>
        <dbReference type="ARBA" id="ARBA00004371"/>
    </source>
</evidence>
<evidence type="ECO:0000256" key="5">
    <source>
        <dbReference type="ARBA" id="ARBA00014116"/>
    </source>
</evidence>
<keyword evidence="13" id="KW-0862">Zinc</keyword>
<feature type="domain" description="Peptidase M28" evidence="22">
    <location>
        <begin position="251"/>
        <end position="434"/>
    </location>
</feature>